<evidence type="ECO:0000313" key="1">
    <source>
        <dbReference type="EMBL" id="TSD15317.1"/>
    </source>
</evidence>
<dbReference type="Proteomes" id="UP000319894">
    <property type="component" value="Unassembled WGS sequence"/>
</dbReference>
<accession>A0A554ND48</accession>
<comment type="caution">
    <text evidence="1">The sequence shown here is derived from an EMBL/GenBank/DDBJ whole genome shotgun (WGS) entry which is preliminary data.</text>
</comment>
<protein>
    <submittedName>
        <fullName evidence="1">Uncharacterized protein</fullName>
    </submittedName>
</protein>
<dbReference type="InParanoid" id="A0A554ND48"/>
<evidence type="ECO:0000313" key="2">
    <source>
        <dbReference type="Proteomes" id="UP000319894"/>
    </source>
</evidence>
<reference evidence="1 2" key="1">
    <citation type="submission" date="2018-06" db="EMBL/GenBank/DDBJ databases">
        <title>Natronomonas sp. F16-60 a new haloarchaeon isolated from a solar saltern of Isla Cristina, Huelva, Spain.</title>
        <authorList>
            <person name="Duran-Viseras A."/>
            <person name="Sanchez-Porro C."/>
            <person name="Ventosa A."/>
        </authorList>
    </citation>
    <scope>NUCLEOTIDE SEQUENCE [LARGE SCALE GENOMIC DNA]</scope>
    <source>
        <strain evidence="1 2">F16-60</strain>
    </source>
</reference>
<dbReference type="RefSeq" id="WP_144261156.1">
    <property type="nucleotide sequence ID" value="NZ_QMDX01000002.1"/>
</dbReference>
<proteinExistence type="predicted"/>
<sequence>MANEVETDRGTDVVACVFQRQRETNGRPRAPVMRVITTDCRGRPSGPYCAADPSEPAVHV</sequence>
<keyword evidence="2" id="KW-1185">Reference proteome</keyword>
<name>A0A554ND48_9EURY</name>
<organism evidence="1 2">
    <name type="scientific">Haloglomus irregulare</name>
    <dbReference type="NCBI Taxonomy" id="2234134"/>
    <lineage>
        <taxon>Archaea</taxon>
        <taxon>Methanobacteriati</taxon>
        <taxon>Methanobacteriota</taxon>
        <taxon>Stenosarchaea group</taxon>
        <taxon>Halobacteria</taxon>
        <taxon>Halobacteriales</taxon>
        <taxon>Natronomonadaceae</taxon>
        <taxon>Haloglomus</taxon>
    </lineage>
</organism>
<dbReference type="EMBL" id="QMDX01000002">
    <property type="protein sequence ID" value="TSD15317.1"/>
    <property type="molecule type" value="Genomic_DNA"/>
</dbReference>
<gene>
    <name evidence="1" type="ORF">DP107_05570</name>
</gene>
<dbReference type="AlphaFoldDB" id="A0A554ND48"/>